<reference evidence="1 2" key="1">
    <citation type="journal article" date="2019" name="Environ. Microbiol.">
        <title>At the nexus of three kingdoms: the genome of the mycorrhizal fungus Gigaspora margarita provides insights into plant, endobacterial and fungal interactions.</title>
        <authorList>
            <person name="Venice F."/>
            <person name="Ghignone S."/>
            <person name="Salvioli di Fossalunga A."/>
            <person name="Amselem J."/>
            <person name="Novero M."/>
            <person name="Xianan X."/>
            <person name="Sedzielewska Toro K."/>
            <person name="Morin E."/>
            <person name="Lipzen A."/>
            <person name="Grigoriev I.V."/>
            <person name="Henrissat B."/>
            <person name="Martin F.M."/>
            <person name="Bonfante P."/>
        </authorList>
    </citation>
    <scope>NUCLEOTIDE SEQUENCE [LARGE SCALE GENOMIC DNA]</scope>
    <source>
        <strain evidence="1 2">BEG34</strain>
    </source>
</reference>
<dbReference type="AlphaFoldDB" id="A0A8H4AXG2"/>
<evidence type="ECO:0000313" key="1">
    <source>
        <dbReference type="EMBL" id="KAF0541896.1"/>
    </source>
</evidence>
<keyword evidence="2" id="KW-1185">Reference proteome</keyword>
<accession>A0A8H4AXG2</accession>
<proteinExistence type="predicted"/>
<gene>
    <name evidence="1" type="ORF">F8M41_005045</name>
</gene>
<sequence length="123" mass="13727">MHPLNNSVRGGKVLYIAISDAPSSIISCENTIAELHGWSKHEKNWEILDEVINIATEILKLKKSPAQDFTKPSVISPVFGARTKAQIIENLKALDFKLIPDQMARLNSISQPKEIPFSNTMFP</sequence>
<protein>
    <submittedName>
        <fullName evidence="1">Aldo/keto reductase</fullName>
    </submittedName>
</protein>
<evidence type="ECO:0000313" key="2">
    <source>
        <dbReference type="Proteomes" id="UP000439903"/>
    </source>
</evidence>
<comment type="caution">
    <text evidence="1">The sequence shown here is derived from an EMBL/GenBank/DDBJ whole genome shotgun (WGS) entry which is preliminary data.</text>
</comment>
<dbReference type="Gene3D" id="3.20.20.100">
    <property type="entry name" value="NADP-dependent oxidoreductase domain"/>
    <property type="match status" value="1"/>
</dbReference>
<dbReference type="EMBL" id="WTPW01000148">
    <property type="protein sequence ID" value="KAF0541896.1"/>
    <property type="molecule type" value="Genomic_DNA"/>
</dbReference>
<organism evidence="1 2">
    <name type="scientific">Gigaspora margarita</name>
    <dbReference type="NCBI Taxonomy" id="4874"/>
    <lineage>
        <taxon>Eukaryota</taxon>
        <taxon>Fungi</taxon>
        <taxon>Fungi incertae sedis</taxon>
        <taxon>Mucoromycota</taxon>
        <taxon>Glomeromycotina</taxon>
        <taxon>Glomeromycetes</taxon>
        <taxon>Diversisporales</taxon>
        <taxon>Gigasporaceae</taxon>
        <taxon>Gigaspora</taxon>
    </lineage>
</organism>
<dbReference type="SUPFAM" id="SSF51430">
    <property type="entry name" value="NAD(P)-linked oxidoreductase"/>
    <property type="match status" value="1"/>
</dbReference>
<dbReference type="Proteomes" id="UP000439903">
    <property type="component" value="Unassembled WGS sequence"/>
</dbReference>
<dbReference type="InterPro" id="IPR036812">
    <property type="entry name" value="NAD(P)_OxRdtase_dom_sf"/>
</dbReference>
<name>A0A8H4AXG2_GIGMA</name>